<feature type="region of interest" description="Disordered" evidence="1">
    <location>
        <begin position="1"/>
        <end position="48"/>
    </location>
</feature>
<name>A0AAD3YBC6_9TREE</name>
<evidence type="ECO:0000313" key="3">
    <source>
        <dbReference type="Proteomes" id="UP001222932"/>
    </source>
</evidence>
<evidence type="ECO:0000313" key="2">
    <source>
        <dbReference type="EMBL" id="GMK55644.1"/>
    </source>
</evidence>
<reference evidence="2" key="2">
    <citation type="submission" date="2023-06" db="EMBL/GenBank/DDBJ databases">
        <authorList>
            <person name="Kobayashi Y."/>
            <person name="Kayamori A."/>
            <person name="Aoki K."/>
            <person name="Shiwa Y."/>
            <person name="Fujita N."/>
            <person name="Sugita T."/>
            <person name="Iwasaki W."/>
            <person name="Tanaka N."/>
            <person name="Takashima M."/>
        </authorList>
    </citation>
    <scope>NUCLEOTIDE SEQUENCE</scope>
    <source>
        <strain evidence="2">HIS016</strain>
    </source>
</reference>
<protein>
    <submittedName>
        <fullName evidence="2">Uncharacterized protein</fullName>
    </submittedName>
</protein>
<feature type="compositionally biased region" description="Low complexity" evidence="1">
    <location>
        <begin position="1"/>
        <end position="10"/>
    </location>
</feature>
<evidence type="ECO:0000256" key="1">
    <source>
        <dbReference type="SAM" id="MobiDB-lite"/>
    </source>
</evidence>
<comment type="caution">
    <text evidence="2">The sequence shown here is derived from an EMBL/GenBank/DDBJ whole genome shotgun (WGS) entry which is preliminary data.</text>
</comment>
<dbReference type="AlphaFoldDB" id="A0AAD3YBC6"/>
<dbReference type="EMBL" id="BTCM01000002">
    <property type="protein sequence ID" value="GMK55644.1"/>
    <property type="molecule type" value="Genomic_DNA"/>
</dbReference>
<accession>A0AAD3YBC6</accession>
<reference evidence="2" key="1">
    <citation type="journal article" date="2023" name="BMC Genomics">
        <title>Chromosome-level genome assemblies of Cutaneotrichosporon spp. (Trichosporonales, Basidiomycota) reveal imbalanced evolution between nucleotide sequences and chromosome synteny.</title>
        <authorList>
            <person name="Kobayashi Y."/>
            <person name="Kayamori A."/>
            <person name="Aoki K."/>
            <person name="Shiwa Y."/>
            <person name="Matsutani M."/>
            <person name="Fujita N."/>
            <person name="Sugita T."/>
            <person name="Iwasaki W."/>
            <person name="Tanaka N."/>
            <person name="Takashima M."/>
        </authorList>
    </citation>
    <scope>NUCLEOTIDE SEQUENCE</scope>
    <source>
        <strain evidence="2">HIS016</strain>
    </source>
</reference>
<gene>
    <name evidence="2" type="ORF">CspeluHIS016_0207000</name>
</gene>
<organism evidence="2 3">
    <name type="scientific">Cutaneotrichosporon spelunceum</name>
    <dbReference type="NCBI Taxonomy" id="1672016"/>
    <lineage>
        <taxon>Eukaryota</taxon>
        <taxon>Fungi</taxon>
        <taxon>Dikarya</taxon>
        <taxon>Basidiomycota</taxon>
        <taxon>Agaricomycotina</taxon>
        <taxon>Tremellomycetes</taxon>
        <taxon>Trichosporonales</taxon>
        <taxon>Trichosporonaceae</taxon>
        <taxon>Cutaneotrichosporon</taxon>
    </lineage>
</organism>
<sequence length="159" mass="16694">MAPTKPTKPTISSPHKAQLTLPAPLKAQPNATFKKRRKPASDRLARPHLTINTTLAQAWPDDAPRAPMQASMPVDLAPNAHMPVHLAPRSLALASPDFSSSLTFIHTAHSTHAPTHPAGTHMLSTGHGPGPTPATSAAPATSVTPATAFATLRLHETTM</sequence>
<proteinExistence type="predicted"/>
<dbReference type="Proteomes" id="UP001222932">
    <property type="component" value="Unassembled WGS sequence"/>
</dbReference>
<keyword evidence="3" id="KW-1185">Reference proteome</keyword>